<evidence type="ECO:0000259" key="4">
    <source>
        <dbReference type="PROSITE" id="PS50977"/>
    </source>
</evidence>
<sequence length="200" mass="22798">MTLQEDIRVRRTKQNIVNAFVALTKEKSIDAITVQEIADKAMVNRATFYAHYHDKQDLYDQVFKQAIGLFTPLRNPLLFLNRKIMFTKLEDTLTGVLEKCSKNRDLLLLIIDGTPSRTLQNQLTPILSTNISGILKEFGIDKKSTIPSDLVITYILSIFISVLAWWLHEGQAHDMSARQLAHNLIRLALDGHMRVLGIEP</sequence>
<keyword evidence="3" id="KW-1133">Transmembrane helix</keyword>
<organism evidence="5 6">
    <name type="scientific">Limosilactobacillus panis DSM 6035</name>
    <dbReference type="NCBI Taxonomy" id="1423782"/>
    <lineage>
        <taxon>Bacteria</taxon>
        <taxon>Bacillati</taxon>
        <taxon>Bacillota</taxon>
        <taxon>Bacilli</taxon>
        <taxon>Lactobacillales</taxon>
        <taxon>Lactobacillaceae</taxon>
        <taxon>Limosilactobacillus</taxon>
    </lineage>
</organism>
<feature type="transmembrane region" description="Helical" evidence="3">
    <location>
        <begin position="150"/>
        <end position="168"/>
    </location>
</feature>
<keyword evidence="3" id="KW-0812">Transmembrane</keyword>
<dbReference type="AlphaFoldDB" id="A0A0R1X957"/>
<dbReference type="InterPro" id="IPR009057">
    <property type="entry name" value="Homeodomain-like_sf"/>
</dbReference>
<evidence type="ECO:0000256" key="2">
    <source>
        <dbReference type="PROSITE-ProRule" id="PRU00335"/>
    </source>
</evidence>
<dbReference type="Proteomes" id="UP000051412">
    <property type="component" value="Unassembled WGS sequence"/>
</dbReference>
<dbReference type="Pfam" id="PF00440">
    <property type="entry name" value="TetR_N"/>
    <property type="match status" value="1"/>
</dbReference>
<reference evidence="5 6" key="1">
    <citation type="journal article" date="2015" name="Genome Announc.">
        <title>Expanding the biotechnology potential of lactobacilli through comparative genomics of 213 strains and associated genera.</title>
        <authorList>
            <person name="Sun Z."/>
            <person name="Harris H.M."/>
            <person name="McCann A."/>
            <person name="Guo C."/>
            <person name="Argimon S."/>
            <person name="Zhang W."/>
            <person name="Yang X."/>
            <person name="Jeffery I.B."/>
            <person name="Cooney J.C."/>
            <person name="Kagawa T.F."/>
            <person name="Liu W."/>
            <person name="Song Y."/>
            <person name="Salvetti E."/>
            <person name="Wrobel A."/>
            <person name="Rasinkangas P."/>
            <person name="Parkhill J."/>
            <person name="Rea M.C."/>
            <person name="O'Sullivan O."/>
            <person name="Ritari J."/>
            <person name="Douillard F.P."/>
            <person name="Paul Ross R."/>
            <person name="Yang R."/>
            <person name="Briner A.E."/>
            <person name="Felis G.E."/>
            <person name="de Vos W.M."/>
            <person name="Barrangou R."/>
            <person name="Klaenhammer T.R."/>
            <person name="Caufield P.W."/>
            <person name="Cui Y."/>
            <person name="Zhang H."/>
            <person name="O'Toole P.W."/>
        </authorList>
    </citation>
    <scope>NUCLEOTIDE SEQUENCE [LARGE SCALE GENOMIC DNA]</scope>
    <source>
        <strain evidence="5 6">DSM 6035</strain>
    </source>
</reference>
<keyword evidence="3" id="KW-0472">Membrane</keyword>
<protein>
    <submittedName>
        <fullName evidence="5">Transcriptional regulator, tetr family</fullName>
    </submittedName>
</protein>
<dbReference type="InterPro" id="IPR001647">
    <property type="entry name" value="HTH_TetR"/>
</dbReference>
<dbReference type="PROSITE" id="PS50977">
    <property type="entry name" value="HTH_TETR_2"/>
    <property type="match status" value="1"/>
</dbReference>
<dbReference type="EMBL" id="AZGM01000088">
    <property type="protein sequence ID" value="KRM26293.1"/>
    <property type="molecule type" value="Genomic_DNA"/>
</dbReference>
<keyword evidence="6" id="KW-1185">Reference proteome</keyword>
<dbReference type="InterPro" id="IPR039532">
    <property type="entry name" value="TetR_C_Firmicutes"/>
</dbReference>
<dbReference type="GO" id="GO:0003677">
    <property type="term" value="F:DNA binding"/>
    <property type="evidence" value="ECO:0007669"/>
    <property type="project" value="UniProtKB-UniRule"/>
</dbReference>
<proteinExistence type="predicted"/>
<dbReference type="OrthoDB" id="9810250at2"/>
<evidence type="ECO:0000256" key="1">
    <source>
        <dbReference type="ARBA" id="ARBA00023125"/>
    </source>
</evidence>
<dbReference type="Gene3D" id="1.10.357.10">
    <property type="entry name" value="Tetracycline Repressor, domain 2"/>
    <property type="match status" value="1"/>
</dbReference>
<comment type="caution">
    <text evidence="5">The sequence shown here is derived from an EMBL/GenBank/DDBJ whole genome shotgun (WGS) entry which is preliminary data.</text>
</comment>
<dbReference type="PANTHER" id="PTHR43479">
    <property type="entry name" value="ACREF/ENVCD OPERON REPRESSOR-RELATED"/>
    <property type="match status" value="1"/>
</dbReference>
<gene>
    <name evidence="5" type="ORF">FD32_GL000487</name>
</gene>
<dbReference type="InterPro" id="IPR050624">
    <property type="entry name" value="HTH-type_Tx_Regulator"/>
</dbReference>
<name>A0A0R1X957_9LACO</name>
<dbReference type="SUPFAM" id="SSF46689">
    <property type="entry name" value="Homeodomain-like"/>
    <property type="match status" value="1"/>
</dbReference>
<keyword evidence="1 2" id="KW-0238">DNA-binding</keyword>
<dbReference type="RefSeq" id="WP_047769539.1">
    <property type="nucleotide sequence ID" value="NZ_AZGM01000088.1"/>
</dbReference>
<dbReference type="PANTHER" id="PTHR43479:SF7">
    <property type="entry name" value="TETR-FAMILY TRANSCRIPTIONAL REGULATOR"/>
    <property type="match status" value="1"/>
</dbReference>
<evidence type="ECO:0000313" key="5">
    <source>
        <dbReference type="EMBL" id="KRM26293.1"/>
    </source>
</evidence>
<feature type="domain" description="HTH tetR-type" evidence="4">
    <location>
        <begin position="10"/>
        <end position="70"/>
    </location>
</feature>
<feature type="DNA-binding region" description="H-T-H motif" evidence="2">
    <location>
        <begin position="33"/>
        <end position="52"/>
    </location>
</feature>
<evidence type="ECO:0000313" key="6">
    <source>
        <dbReference type="Proteomes" id="UP000051412"/>
    </source>
</evidence>
<dbReference type="STRING" id="1423782.FD32_GL000487"/>
<dbReference type="Pfam" id="PF14278">
    <property type="entry name" value="TetR_C_8"/>
    <property type="match status" value="1"/>
</dbReference>
<dbReference type="PATRIC" id="fig|1423782.4.peg.500"/>
<evidence type="ECO:0000256" key="3">
    <source>
        <dbReference type="SAM" id="Phobius"/>
    </source>
</evidence>
<accession>A0A0R1X957</accession>